<evidence type="ECO:0000256" key="5">
    <source>
        <dbReference type="ARBA" id="ARBA00023136"/>
    </source>
</evidence>
<feature type="transmembrane region" description="Helical" evidence="6">
    <location>
        <begin position="20"/>
        <end position="38"/>
    </location>
</feature>
<evidence type="ECO:0000313" key="8">
    <source>
        <dbReference type="EMBL" id="QIX25070.1"/>
    </source>
</evidence>
<evidence type="ECO:0000259" key="7">
    <source>
        <dbReference type="PROSITE" id="PS50850"/>
    </source>
</evidence>
<dbReference type="PANTHER" id="PTHR43124:SF3">
    <property type="entry name" value="CHLORAMPHENICOL EFFLUX PUMP RV0191"/>
    <property type="match status" value="1"/>
</dbReference>
<feature type="transmembrane region" description="Helical" evidence="6">
    <location>
        <begin position="257"/>
        <end position="277"/>
    </location>
</feature>
<evidence type="ECO:0000256" key="2">
    <source>
        <dbReference type="ARBA" id="ARBA00022475"/>
    </source>
</evidence>
<feature type="transmembrane region" description="Helical" evidence="6">
    <location>
        <begin position="113"/>
        <end position="136"/>
    </location>
</feature>
<feature type="transmembrane region" description="Helical" evidence="6">
    <location>
        <begin position="344"/>
        <end position="364"/>
    </location>
</feature>
<keyword evidence="4 6" id="KW-1133">Transmembrane helix</keyword>
<dbReference type="Gene3D" id="1.20.1250.20">
    <property type="entry name" value="MFS general substrate transporter like domains"/>
    <property type="match status" value="1"/>
</dbReference>
<feature type="transmembrane region" description="Helical" evidence="6">
    <location>
        <begin position="176"/>
        <end position="196"/>
    </location>
</feature>
<keyword evidence="2" id="KW-1003">Cell membrane</keyword>
<feature type="transmembrane region" description="Helical" evidence="6">
    <location>
        <begin position="370"/>
        <end position="390"/>
    </location>
</feature>
<organism evidence="8 9">
    <name type="scientific">Agrobacterium pusense</name>
    <dbReference type="NCBI Taxonomy" id="648995"/>
    <lineage>
        <taxon>Bacteria</taxon>
        <taxon>Pseudomonadati</taxon>
        <taxon>Pseudomonadota</taxon>
        <taxon>Alphaproteobacteria</taxon>
        <taxon>Hyphomicrobiales</taxon>
        <taxon>Rhizobiaceae</taxon>
        <taxon>Rhizobium/Agrobacterium group</taxon>
        <taxon>Agrobacterium</taxon>
    </lineage>
</organism>
<evidence type="ECO:0000256" key="6">
    <source>
        <dbReference type="SAM" id="Phobius"/>
    </source>
</evidence>
<dbReference type="GO" id="GO:0022857">
    <property type="term" value="F:transmembrane transporter activity"/>
    <property type="evidence" value="ECO:0007669"/>
    <property type="project" value="InterPro"/>
</dbReference>
<evidence type="ECO:0000256" key="4">
    <source>
        <dbReference type="ARBA" id="ARBA00022989"/>
    </source>
</evidence>
<feature type="transmembrane region" description="Helical" evidence="6">
    <location>
        <begin position="90"/>
        <end position="107"/>
    </location>
</feature>
<dbReference type="EMBL" id="CP050899">
    <property type="protein sequence ID" value="QIX25070.1"/>
    <property type="molecule type" value="Genomic_DNA"/>
</dbReference>
<reference evidence="8 9" key="1">
    <citation type="submission" date="2020-04" db="EMBL/GenBank/DDBJ databases">
        <title>FDA dAtabase for Regulatory Grade micrObial Sequences (FDA-ARGOS): Supporting development and validation of Infectious Disease Dx tests.</title>
        <authorList>
            <person name="Sciortino C."/>
            <person name="Tallon L."/>
            <person name="Sadzewicz L."/>
            <person name="Vavikolanu K."/>
            <person name="Mehta A."/>
            <person name="Aluvathingal J."/>
            <person name="Nadendla S."/>
            <person name="Nandy P."/>
            <person name="Geyer C."/>
            <person name="Yan Y."/>
            <person name="Sichtig H."/>
        </authorList>
    </citation>
    <scope>NUCLEOTIDE SEQUENCE [LARGE SCALE GENOMIC DNA]</scope>
    <source>
        <strain evidence="8 9">FDAARGOS_633</strain>
    </source>
</reference>
<dbReference type="InterPro" id="IPR036259">
    <property type="entry name" value="MFS_trans_sf"/>
</dbReference>
<name>A0A6H0ZZ69_9HYPH</name>
<dbReference type="PANTHER" id="PTHR43124">
    <property type="entry name" value="PURINE EFFLUX PUMP PBUE"/>
    <property type="match status" value="1"/>
</dbReference>
<keyword evidence="3 6" id="KW-0812">Transmembrane</keyword>
<dbReference type="SUPFAM" id="SSF103473">
    <property type="entry name" value="MFS general substrate transporter"/>
    <property type="match status" value="1"/>
</dbReference>
<feature type="transmembrane region" description="Helical" evidence="6">
    <location>
        <begin position="148"/>
        <end position="170"/>
    </location>
</feature>
<gene>
    <name evidence="8" type="ORF">FOB41_22485</name>
</gene>
<feature type="transmembrane region" description="Helical" evidence="6">
    <location>
        <begin position="284"/>
        <end position="302"/>
    </location>
</feature>
<evidence type="ECO:0000256" key="1">
    <source>
        <dbReference type="ARBA" id="ARBA00004651"/>
    </source>
</evidence>
<evidence type="ECO:0000313" key="9">
    <source>
        <dbReference type="Proteomes" id="UP000500870"/>
    </source>
</evidence>
<dbReference type="GO" id="GO:0005886">
    <property type="term" value="C:plasma membrane"/>
    <property type="evidence" value="ECO:0007669"/>
    <property type="project" value="UniProtKB-SubCell"/>
</dbReference>
<dbReference type="CDD" id="cd17324">
    <property type="entry name" value="MFS_NepI_like"/>
    <property type="match status" value="1"/>
</dbReference>
<proteinExistence type="predicted"/>
<dbReference type="AlphaFoldDB" id="A0A6H0ZZ69"/>
<sequence length="402" mass="41652">MSHSFPDNRKTAAGSDGNRLPMAALLALATAGFITILTEALPAGLLPQMSTDLGVSPAVVGQLVTVYAIGSLVAAIPLTAATQRFRRKPLLLCAIAGFAVANTITSVTDSFGILLMARFFAGVSAGLLWAMVAGYAARMVPDELKGRAIAVAMVGTPLALSLGIPTGTLIGSEIGWRSTFSAMTALTVVLIGWVLVKVPDYPGTTINERITISGALATGGIKSVLMVTLLFVLAHNILYTYIAPLVAPAELTQKLDVVLLLFGVTAIAGIGIVGYLIGRWLRELVLASIMLFAGAALTFGLGGNVPELFWLATGVWGLAFGGAATLFQTAAAKTSGKASEVAQAMIVTAWNLAIAGGGIIGGLLLEHSGINWLAWSVLALLSLAFIIAYLEKERAFPSKQST</sequence>
<dbReference type="Proteomes" id="UP000500870">
    <property type="component" value="Chromosome 3"/>
</dbReference>
<dbReference type="InterPro" id="IPR050189">
    <property type="entry name" value="MFS_Efflux_Transporters"/>
</dbReference>
<dbReference type="InterPro" id="IPR020846">
    <property type="entry name" value="MFS_dom"/>
</dbReference>
<keyword evidence="5 6" id="KW-0472">Membrane</keyword>
<dbReference type="PROSITE" id="PS50850">
    <property type="entry name" value="MFS"/>
    <property type="match status" value="1"/>
</dbReference>
<feature type="transmembrane region" description="Helical" evidence="6">
    <location>
        <begin position="308"/>
        <end position="332"/>
    </location>
</feature>
<feature type="transmembrane region" description="Helical" evidence="6">
    <location>
        <begin position="58"/>
        <end position="78"/>
    </location>
</feature>
<comment type="subcellular location">
    <subcellularLocation>
        <location evidence="1">Cell membrane</location>
        <topology evidence="1">Multi-pass membrane protein</topology>
    </subcellularLocation>
</comment>
<feature type="transmembrane region" description="Helical" evidence="6">
    <location>
        <begin position="216"/>
        <end position="237"/>
    </location>
</feature>
<evidence type="ECO:0000256" key="3">
    <source>
        <dbReference type="ARBA" id="ARBA00022692"/>
    </source>
</evidence>
<dbReference type="InterPro" id="IPR011701">
    <property type="entry name" value="MFS"/>
</dbReference>
<protein>
    <submittedName>
        <fullName evidence="8">MFS transporter</fullName>
    </submittedName>
</protein>
<feature type="domain" description="Major facilitator superfamily (MFS) profile" evidence="7">
    <location>
        <begin position="24"/>
        <end position="394"/>
    </location>
</feature>
<accession>A0A6H0ZZ69</accession>
<dbReference type="Pfam" id="PF07690">
    <property type="entry name" value="MFS_1"/>
    <property type="match status" value="1"/>
</dbReference>